<organism evidence="2 3">
    <name type="scientific">Penicillium steckii</name>
    <dbReference type="NCBI Taxonomy" id="303698"/>
    <lineage>
        <taxon>Eukaryota</taxon>
        <taxon>Fungi</taxon>
        <taxon>Dikarya</taxon>
        <taxon>Ascomycota</taxon>
        <taxon>Pezizomycotina</taxon>
        <taxon>Eurotiomycetes</taxon>
        <taxon>Eurotiomycetidae</taxon>
        <taxon>Eurotiales</taxon>
        <taxon>Aspergillaceae</taxon>
        <taxon>Penicillium</taxon>
    </lineage>
</organism>
<dbReference type="OrthoDB" id="4171340at2759"/>
<name>A0A1V6U0B4_9EURO</name>
<dbReference type="Proteomes" id="UP000191285">
    <property type="component" value="Unassembled WGS sequence"/>
</dbReference>
<protein>
    <submittedName>
        <fullName evidence="2">Uncharacterized protein</fullName>
    </submittedName>
</protein>
<comment type="caution">
    <text evidence="2">The sequence shown here is derived from an EMBL/GenBank/DDBJ whole genome shotgun (WGS) entry which is preliminary data.</text>
</comment>
<gene>
    <name evidence="2" type="ORF">PENSTE_c001G06985</name>
</gene>
<evidence type="ECO:0000313" key="3">
    <source>
        <dbReference type="Proteomes" id="UP000191285"/>
    </source>
</evidence>
<keyword evidence="3" id="KW-1185">Reference proteome</keyword>
<dbReference type="STRING" id="303698.A0A1V6U0B4"/>
<sequence length="322" mass="35410">MPQPTNTNATHPIMLDETDSESDLEDGGIPLEVDSMQIDSPNETTESLTQLAGGEIDFIDYGDVGDGSDFLPTAPHPHARPMQHSTAINTDENVQHAARVRTRTREEEHAALCVLDDWELTMTHALNSRRTITQTRRRFQAKMLAPTNPRLEEDLYGARFAVPEMQIELVPGLTDAGRKGVKQVTTVLGTGTAFLVPAAWKEVVSHDEGSWWPDDLDCQCVYVGDGGCFSLVMPETKLFEWKEIFFTDAAEEEADELKSSPPLHRVGAARRGKDSPRLRLVFAPKPPDSVGASDGPAHSWVSVLETKPWVPVQCNWGAGGAK</sequence>
<dbReference type="AlphaFoldDB" id="A0A1V6U0B4"/>
<feature type="region of interest" description="Disordered" evidence="1">
    <location>
        <begin position="1"/>
        <end position="29"/>
    </location>
</feature>
<feature type="compositionally biased region" description="Polar residues" evidence="1">
    <location>
        <begin position="1"/>
        <end position="10"/>
    </location>
</feature>
<proteinExistence type="predicted"/>
<accession>A0A1V6U0B4</accession>
<evidence type="ECO:0000313" key="2">
    <source>
        <dbReference type="EMBL" id="OQE31992.1"/>
    </source>
</evidence>
<feature type="compositionally biased region" description="Acidic residues" evidence="1">
    <location>
        <begin position="16"/>
        <end position="26"/>
    </location>
</feature>
<dbReference type="EMBL" id="MLKD01000001">
    <property type="protein sequence ID" value="OQE31992.1"/>
    <property type="molecule type" value="Genomic_DNA"/>
</dbReference>
<reference evidence="3" key="1">
    <citation type="journal article" date="2017" name="Nat. Microbiol.">
        <title>Global analysis of biosynthetic gene clusters reveals vast potential of secondary metabolite production in Penicillium species.</title>
        <authorList>
            <person name="Nielsen J.C."/>
            <person name="Grijseels S."/>
            <person name="Prigent S."/>
            <person name="Ji B."/>
            <person name="Dainat J."/>
            <person name="Nielsen K.F."/>
            <person name="Frisvad J.C."/>
            <person name="Workman M."/>
            <person name="Nielsen J."/>
        </authorList>
    </citation>
    <scope>NUCLEOTIDE SEQUENCE [LARGE SCALE GENOMIC DNA]</scope>
    <source>
        <strain evidence="3">IBT 24891</strain>
    </source>
</reference>
<evidence type="ECO:0000256" key="1">
    <source>
        <dbReference type="SAM" id="MobiDB-lite"/>
    </source>
</evidence>